<dbReference type="InterPro" id="IPR039261">
    <property type="entry name" value="FNR_nucleotide-bd"/>
</dbReference>
<dbReference type="SUPFAM" id="SSF52343">
    <property type="entry name" value="Ferredoxin reductase-like, C-terminal NADP-linked domain"/>
    <property type="match status" value="1"/>
</dbReference>
<organism evidence="4 5">
    <name type="scientific">Paraglaciecola aquimarina</name>
    <dbReference type="NCBI Taxonomy" id="1235557"/>
    <lineage>
        <taxon>Bacteria</taxon>
        <taxon>Pseudomonadati</taxon>
        <taxon>Pseudomonadota</taxon>
        <taxon>Gammaproteobacteria</taxon>
        <taxon>Alteromonadales</taxon>
        <taxon>Alteromonadaceae</taxon>
        <taxon>Paraglaciecola</taxon>
    </lineage>
</organism>
<reference evidence="4 5" key="1">
    <citation type="submission" date="2023-10" db="EMBL/GenBank/DDBJ databases">
        <title>Glaciecola aquimarina strain GGW-M5 nov., isolated from a coastal seawater.</title>
        <authorList>
            <person name="Bayburt H."/>
            <person name="Kim J.M."/>
            <person name="Choi B.J."/>
            <person name="Jeon C.O."/>
        </authorList>
    </citation>
    <scope>NUCLEOTIDE SEQUENCE [LARGE SCALE GENOMIC DNA]</scope>
    <source>
        <strain evidence="4 5">KCTC 32108</strain>
    </source>
</reference>
<dbReference type="SUPFAM" id="SSF63380">
    <property type="entry name" value="Riboflavin synthase domain-like"/>
    <property type="match status" value="1"/>
</dbReference>
<dbReference type="InterPro" id="IPR017938">
    <property type="entry name" value="Riboflavin_synthase-like_b-brl"/>
</dbReference>
<evidence type="ECO:0000256" key="1">
    <source>
        <dbReference type="ARBA" id="ARBA00022630"/>
    </source>
</evidence>
<accession>A0ABU3SZ87</accession>
<comment type="caution">
    <text evidence="4">The sequence shown here is derived from an EMBL/GenBank/DDBJ whole genome shotgun (WGS) entry which is preliminary data.</text>
</comment>
<dbReference type="EMBL" id="JAWDIO010000002">
    <property type="protein sequence ID" value="MDU0355324.1"/>
    <property type="molecule type" value="Genomic_DNA"/>
</dbReference>
<evidence type="ECO:0000256" key="2">
    <source>
        <dbReference type="ARBA" id="ARBA00023797"/>
    </source>
</evidence>
<dbReference type="Proteomes" id="UP001247805">
    <property type="component" value="Unassembled WGS sequence"/>
</dbReference>
<evidence type="ECO:0000313" key="5">
    <source>
        <dbReference type="Proteomes" id="UP001247805"/>
    </source>
</evidence>
<dbReference type="InterPro" id="IPR001709">
    <property type="entry name" value="Flavoprot_Pyr_Nucl_cyt_Rdtase"/>
</dbReference>
<name>A0ABU3SZ87_9ALTE</name>
<dbReference type="PANTHER" id="PTHR19384">
    <property type="entry name" value="NITRIC OXIDE SYNTHASE-RELATED"/>
    <property type="match status" value="1"/>
</dbReference>
<evidence type="ECO:0000313" key="4">
    <source>
        <dbReference type="EMBL" id="MDU0355324.1"/>
    </source>
</evidence>
<feature type="domain" description="Oxidoreductase FAD/NAD(P)-binding" evidence="3">
    <location>
        <begin position="181"/>
        <end position="291"/>
    </location>
</feature>
<dbReference type="RefSeq" id="WP_316026868.1">
    <property type="nucleotide sequence ID" value="NZ_JAWDIO010000002.1"/>
</dbReference>
<dbReference type="PRINTS" id="PR00371">
    <property type="entry name" value="FPNCR"/>
</dbReference>
<keyword evidence="1" id="KW-0285">Flavoprotein</keyword>
<dbReference type="Gene3D" id="3.40.50.80">
    <property type="entry name" value="Nucleotide-binding domain of ferredoxin-NADP reductase (FNR) module"/>
    <property type="match status" value="1"/>
</dbReference>
<dbReference type="Pfam" id="PF00175">
    <property type="entry name" value="NAD_binding_1"/>
    <property type="match status" value="1"/>
</dbReference>
<protein>
    <recommendedName>
        <fullName evidence="2">NADPH--hemoprotein reductase</fullName>
        <ecNumber evidence="2">1.6.2.4</ecNumber>
    </recommendedName>
</protein>
<dbReference type="EC" id="1.6.2.4" evidence="2"/>
<dbReference type="InterPro" id="IPR001433">
    <property type="entry name" value="OxRdtase_FAD/NAD-bd"/>
</dbReference>
<keyword evidence="5" id="KW-1185">Reference proteome</keyword>
<dbReference type="PANTHER" id="PTHR19384:SF17">
    <property type="entry name" value="NADPH--CYTOCHROME P450 REDUCTASE"/>
    <property type="match status" value="1"/>
</dbReference>
<proteinExistence type="predicted"/>
<gene>
    <name evidence="4" type="ORF">RS130_16690</name>
</gene>
<evidence type="ECO:0000259" key="3">
    <source>
        <dbReference type="Pfam" id="PF00175"/>
    </source>
</evidence>
<sequence>MLPSTQYWRLSERQVLNPNCDDEALLLLTLHSIGPRPIWRAGDVIEIQPHHPENVIDNWLDENELNGETLLTYQGHQQSLKAWLADRELSKINVGTKLSVVSPEDLLDKLPYLHKRSYSVASVSENGQLQLVVRLFKKDDQSLGLASGFLGQYCKIGQLVQGQIKSINHHHHIQQTQPIILIGAGSGLAGLKAQIAARNWAKQHGQQNIGDTWLIFGERHSAAELPINRLLQDLKEQGITKLSHAFSRDEQYPKYVQHILISEQATLQQWLENGAAIYVCGCLSGMGQSVHQTLIDMLGEATVESLQQQQRYIRDVY</sequence>